<reference evidence="1 2" key="1">
    <citation type="submission" date="2013-09" db="EMBL/GenBank/DDBJ databases">
        <title>Corchorus capsularis genome sequencing.</title>
        <authorList>
            <person name="Alam M."/>
            <person name="Haque M.S."/>
            <person name="Islam M.S."/>
            <person name="Emdad E.M."/>
            <person name="Islam M.M."/>
            <person name="Ahmed B."/>
            <person name="Halim A."/>
            <person name="Hossen Q.M.M."/>
            <person name="Hossain M.Z."/>
            <person name="Ahmed R."/>
            <person name="Khan M.M."/>
            <person name="Islam R."/>
            <person name="Rashid M.M."/>
            <person name="Khan S.A."/>
            <person name="Rahman M.S."/>
            <person name="Alam M."/>
        </authorList>
    </citation>
    <scope>NUCLEOTIDE SEQUENCE [LARGE SCALE GENOMIC DNA]</scope>
    <source>
        <strain evidence="2">cv. CVL-1</strain>
        <tissue evidence="1">Whole seedling</tissue>
    </source>
</reference>
<dbReference type="Proteomes" id="UP000188268">
    <property type="component" value="Unassembled WGS sequence"/>
</dbReference>
<name>A0A1R3JD74_COCAP</name>
<keyword evidence="2" id="KW-1185">Reference proteome</keyword>
<evidence type="ECO:0000313" key="2">
    <source>
        <dbReference type="Proteomes" id="UP000188268"/>
    </source>
</evidence>
<proteinExistence type="predicted"/>
<evidence type="ECO:0000313" key="1">
    <source>
        <dbReference type="EMBL" id="OMO92788.1"/>
    </source>
</evidence>
<dbReference type="EMBL" id="AWWV01008149">
    <property type="protein sequence ID" value="OMO92788.1"/>
    <property type="molecule type" value="Genomic_DNA"/>
</dbReference>
<comment type="caution">
    <text evidence="1">The sequence shown here is derived from an EMBL/GenBank/DDBJ whole genome shotgun (WGS) entry which is preliminary data.</text>
</comment>
<sequence length="43" mass="4790">MAIKLCLIKAPTKSDFVANGKDKGFNSRISCYEAIEFDHKVSI</sequence>
<dbReference type="AlphaFoldDB" id="A0A1R3JD74"/>
<gene>
    <name evidence="1" type="ORF">CCACVL1_06747</name>
</gene>
<organism evidence="1 2">
    <name type="scientific">Corchorus capsularis</name>
    <name type="common">Jute</name>
    <dbReference type="NCBI Taxonomy" id="210143"/>
    <lineage>
        <taxon>Eukaryota</taxon>
        <taxon>Viridiplantae</taxon>
        <taxon>Streptophyta</taxon>
        <taxon>Embryophyta</taxon>
        <taxon>Tracheophyta</taxon>
        <taxon>Spermatophyta</taxon>
        <taxon>Magnoliopsida</taxon>
        <taxon>eudicotyledons</taxon>
        <taxon>Gunneridae</taxon>
        <taxon>Pentapetalae</taxon>
        <taxon>rosids</taxon>
        <taxon>malvids</taxon>
        <taxon>Malvales</taxon>
        <taxon>Malvaceae</taxon>
        <taxon>Grewioideae</taxon>
        <taxon>Apeibeae</taxon>
        <taxon>Corchorus</taxon>
    </lineage>
</organism>
<dbReference type="Gramene" id="OMO92788">
    <property type="protein sequence ID" value="OMO92788"/>
    <property type="gene ID" value="CCACVL1_06747"/>
</dbReference>
<accession>A0A1R3JD74</accession>
<protein>
    <submittedName>
        <fullName evidence="1">Uncharacterized protein</fullName>
    </submittedName>
</protein>